<protein>
    <submittedName>
        <fullName evidence="3">Undecaprenyl phosphate N,N'-diacetylbacillosamine 1-phosphate transferase</fullName>
        <ecNumber evidence="3">2.7.8.36</ecNumber>
    </submittedName>
</protein>
<dbReference type="Proteomes" id="UP000316770">
    <property type="component" value="Chromosome"/>
</dbReference>
<evidence type="ECO:0000313" key="4">
    <source>
        <dbReference type="Proteomes" id="UP000316770"/>
    </source>
</evidence>
<name>A0A518IQ39_9BACT</name>
<dbReference type="AlphaFoldDB" id="A0A518IQ39"/>
<dbReference type="PANTHER" id="PTHR30576">
    <property type="entry name" value="COLANIC BIOSYNTHESIS UDP-GLUCOSE LIPID CARRIER TRANSFERASE"/>
    <property type="match status" value="1"/>
</dbReference>
<evidence type="ECO:0000256" key="1">
    <source>
        <dbReference type="ARBA" id="ARBA00006464"/>
    </source>
</evidence>
<dbReference type="RefSeq" id="WP_145282985.1">
    <property type="nucleotide sequence ID" value="NZ_CP036318.1"/>
</dbReference>
<dbReference type="PANTHER" id="PTHR30576:SF10">
    <property type="entry name" value="SLL5057 PROTEIN"/>
    <property type="match status" value="1"/>
</dbReference>
<dbReference type="InterPro" id="IPR003362">
    <property type="entry name" value="Bact_transf"/>
</dbReference>
<dbReference type="Pfam" id="PF02397">
    <property type="entry name" value="Bac_transf"/>
    <property type="match status" value="1"/>
</dbReference>
<sequence length="208" mass="23227">MKRAFDLCAAAAGLICIGPLMFSIAVLVRLTSRGNAIHWSKRVGARNILFAMPKFRTMYQDTPQLATHLLQDANSHITPLGRILRKTSLDELPQLWSVLVGDMSFVGPRPALYNQHDLVELRTQTEVHQLAPGITGWAQINGRDELSVSDKVDFDVEYLRRQSFYFDLKILVLTLVKVVRRDGICQAETPQTVALSLPSVDAQSNRAA</sequence>
<keyword evidence="3" id="KW-0808">Transferase</keyword>
<reference evidence="3 4" key="1">
    <citation type="submission" date="2019-02" db="EMBL/GenBank/DDBJ databases">
        <title>Deep-cultivation of Planctomycetes and their phenomic and genomic characterization uncovers novel biology.</title>
        <authorList>
            <person name="Wiegand S."/>
            <person name="Jogler M."/>
            <person name="Boedeker C."/>
            <person name="Pinto D."/>
            <person name="Vollmers J."/>
            <person name="Rivas-Marin E."/>
            <person name="Kohn T."/>
            <person name="Peeters S.H."/>
            <person name="Heuer A."/>
            <person name="Rast P."/>
            <person name="Oberbeckmann S."/>
            <person name="Bunk B."/>
            <person name="Jeske O."/>
            <person name="Meyerdierks A."/>
            <person name="Storesund J.E."/>
            <person name="Kallscheuer N."/>
            <person name="Luecker S."/>
            <person name="Lage O.M."/>
            <person name="Pohl T."/>
            <person name="Merkel B.J."/>
            <person name="Hornburger P."/>
            <person name="Mueller R.-W."/>
            <person name="Bruemmer F."/>
            <person name="Labrenz M."/>
            <person name="Spormann A.M."/>
            <person name="Op den Camp H."/>
            <person name="Overmann J."/>
            <person name="Amann R."/>
            <person name="Jetten M.S.M."/>
            <person name="Mascher T."/>
            <person name="Medema M.H."/>
            <person name="Devos D.P."/>
            <person name="Kaster A.-K."/>
            <person name="Ovreas L."/>
            <person name="Rohde M."/>
            <person name="Galperin M.Y."/>
            <person name="Jogler C."/>
        </authorList>
    </citation>
    <scope>NUCLEOTIDE SEQUENCE [LARGE SCALE GENOMIC DNA]</scope>
    <source>
        <strain evidence="3 4">Mal33</strain>
    </source>
</reference>
<evidence type="ECO:0000313" key="3">
    <source>
        <dbReference type="EMBL" id="QDV55208.1"/>
    </source>
</evidence>
<comment type="similarity">
    <text evidence="1">Belongs to the bacterial sugar transferase family.</text>
</comment>
<organism evidence="3 4">
    <name type="scientific">Rosistilla oblonga</name>
    <dbReference type="NCBI Taxonomy" id="2527990"/>
    <lineage>
        <taxon>Bacteria</taxon>
        <taxon>Pseudomonadati</taxon>
        <taxon>Planctomycetota</taxon>
        <taxon>Planctomycetia</taxon>
        <taxon>Pirellulales</taxon>
        <taxon>Pirellulaceae</taxon>
        <taxon>Rosistilla</taxon>
    </lineage>
</organism>
<dbReference type="EMBL" id="CP036318">
    <property type="protein sequence ID" value="QDV55208.1"/>
    <property type="molecule type" value="Genomic_DNA"/>
</dbReference>
<accession>A0A518IQ39</accession>
<evidence type="ECO:0000259" key="2">
    <source>
        <dbReference type="Pfam" id="PF02397"/>
    </source>
</evidence>
<dbReference type="GO" id="GO:0102334">
    <property type="term" value="F:N,N'-diacetylbacilliosaminyl-1-phosphate transferase activity"/>
    <property type="evidence" value="ECO:0007669"/>
    <property type="project" value="UniProtKB-EC"/>
</dbReference>
<proteinExistence type="inferred from homology"/>
<gene>
    <name evidence="3" type="primary">pglC</name>
    <name evidence="3" type="ORF">Mal33_11780</name>
</gene>
<feature type="domain" description="Bacterial sugar transferase" evidence="2">
    <location>
        <begin position="2"/>
        <end position="179"/>
    </location>
</feature>
<keyword evidence="4" id="KW-1185">Reference proteome</keyword>
<dbReference type="EC" id="2.7.8.36" evidence="3"/>